<dbReference type="InterPro" id="IPR037682">
    <property type="entry name" value="TonB_C"/>
</dbReference>
<evidence type="ECO:0000259" key="5">
    <source>
        <dbReference type="PROSITE" id="PS52015"/>
    </source>
</evidence>
<evidence type="ECO:0000256" key="4">
    <source>
        <dbReference type="ARBA" id="ARBA00023136"/>
    </source>
</evidence>
<feature type="domain" description="TonB C-terminal" evidence="5">
    <location>
        <begin position="48"/>
        <end position="144"/>
    </location>
</feature>
<accession>A0A419A0Z6</accession>
<proteinExistence type="predicted"/>
<dbReference type="Proteomes" id="UP000283587">
    <property type="component" value="Unassembled WGS sequence"/>
</dbReference>
<dbReference type="AlphaFoldDB" id="A0A419A0Z6"/>
<keyword evidence="7" id="KW-1185">Reference proteome</keyword>
<name>A0A419A0Z6_9RHOB</name>
<evidence type="ECO:0000313" key="7">
    <source>
        <dbReference type="Proteomes" id="UP000283587"/>
    </source>
</evidence>
<dbReference type="GO" id="GO:0016020">
    <property type="term" value="C:membrane"/>
    <property type="evidence" value="ECO:0007669"/>
    <property type="project" value="UniProtKB-SubCell"/>
</dbReference>
<dbReference type="OrthoDB" id="7722272at2"/>
<evidence type="ECO:0000256" key="2">
    <source>
        <dbReference type="ARBA" id="ARBA00022692"/>
    </source>
</evidence>
<evidence type="ECO:0000256" key="3">
    <source>
        <dbReference type="ARBA" id="ARBA00022989"/>
    </source>
</evidence>
<protein>
    <submittedName>
        <fullName evidence="6">TonB family protein</fullName>
    </submittedName>
</protein>
<keyword evidence="3" id="KW-1133">Transmembrane helix</keyword>
<dbReference type="GO" id="GO:0055085">
    <property type="term" value="P:transmembrane transport"/>
    <property type="evidence" value="ECO:0007669"/>
    <property type="project" value="InterPro"/>
</dbReference>
<organism evidence="6 7">
    <name type="scientific">Paracoccus siganidrum</name>
    <dbReference type="NCBI Taxonomy" id="1276757"/>
    <lineage>
        <taxon>Bacteria</taxon>
        <taxon>Pseudomonadati</taxon>
        <taxon>Pseudomonadota</taxon>
        <taxon>Alphaproteobacteria</taxon>
        <taxon>Rhodobacterales</taxon>
        <taxon>Paracoccaceae</taxon>
        <taxon>Paracoccus</taxon>
    </lineage>
</organism>
<dbReference type="EMBL" id="QZEW01000095">
    <property type="protein sequence ID" value="RJL06600.1"/>
    <property type="molecule type" value="Genomic_DNA"/>
</dbReference>
<comment type="subcellular location">
    <subcellularLocation>
        <location evidence="1">Membrane</location>
        <topology evidence="1">Single-pass membrane protein</topology>
    </subcellularLocation>
</comment>
<dbReference type="RefSeq" id="WP_119900210.1">
    <property type="nucleotide sequence ID" value="NZ_QNRC01000011.1"/>
</dbReference>
<dbReference type="InterPro" id="IPR006260">
    <property type="entry name" value="TonB/TolA_C"/>
</dbReference>
<evidence type="ECO:0000313" key="6">
    <source>
        <dbReference type="EMBL" id="RJL06600.1"/>
    </source>
</evidence>
<evidence type="ECO:0000256" key="1">
    <source>
        <dbReference type="ARBA" id="ARBA00004167"/>
    </source>
</evidence>
<keyword evidence="4" id="KW-0472">Membrane</keyword>
<keyword evidence="2" id="KW-0812">Transmembrane</keyword>
<gene>
    <name evidence="6" type="ORF">D3P05_18125</name>
</gene>
<dbReference type="PROSITE" id="PS52015">
    <property type="entry name" value="TONB_CTD"/>
    <property type="match status" value="1"/>
</dbReference>
<dbReference type="Gene3D" id="3.30.1150.10">
    <property type="match status" value="1"/>
</dbReference>
<dbReference type="Pfam" id="PF03544">
    <property type="entry name" value="TonB_C"/>
    <property type="match status" value="1"/>
</dbReference>
<comment type="caution">
    <text evidence="6">The sequence shown here is derived from an EMBL/GenBank/DDBJ whole genome shotgun (WGS) entry which is preliminary data.</text>
</comment>
<sequence length="149" mass="16236">MKFILPVLIAFSFAGSGNAEPRLAKSEKVLAAQDEAGRTMIIVGNKADWLAMIGSYMSRAVRIPTELRENGPWGDFMVKIKFMVNPDGEVSGAQIEESSGNPQVDAHALNAIRTLKLFPFTSDMGEEELAFALPINIKNDRPVTPAEAE</sequence>
<dbReference type="SUPFAM" id="SSF74653">
    <property type="entry name" value="TolA/TonB C-terminal domain"/>
    <property type="match status" value="1"/>
</dbReference>
<reference evidence="7" key="1">
    <citation type="submission" date="2018-09" db="EMBL/GenBank/DDBJ databases">
        <title>Paracoccus onubensis nov. sp. a moderate halophilic bacterium isolated from Gruta de las Maravillas (Aracena, Spain).</title>
        <authorList>
            <person name="Jurado V."/>
            <person name="Gutierrez-Patricio S."/>
            <person name="Gonzalez-Pimentel J.L."/>
            <person name="Miller A.Z."/>
            <person name="Laiz L."/>
            <person name="Saiz-Jimenez C."/>
        </authorList>
    </citation>
    <scope>NUCLEOTIDE SEQUENCE [LARGE SCALE GENOMIC DNA]</scope>
    <source>
        <strain evidence="7">DSM 26381</strain>
    </source>
</reference>
<dbReference type="NCBIfam" id="TIGR01352">
    <property type="entry name" value="tonB_Cterm"/>
    <property type="match status" value="1"/>
</dbReference>